<keyword evidence="3" id="KW-0808">Transferase</keyword>
<evidence type="ECO:0000256" key="1">
    <source>
        <dbReference type="ARBA" id="ARBA00022898"/>
    </source>
</evidence>
<reference evidence="3 4" key="1">
    <citation type="submission" date="2015-09" db="EMBL/GenBank/DDBJ databases">
        <title>Sorangium comparison.</title>
        <authorList>
            <person name="Zaburannyi N."/>
            <person name="Bunk B."/>
            <person name="Overmann J."/>
            <person name="Mueller R."/>
        </authorList>
    </citation>
    <scope>NUCLEOTIDE SEQUENCE [LARGE SCALE GENOMIC DNA]</scope>
    <source>
        <strain evidence="3 4">So ceGT47</strain>
    </source>
</reference>
<evidence type="ECO:0000259" key="2">
    <source>
        <dbReference type="Pfam" id="PF00266"/>
    </source>
</evidence>
<organism evidence="3 4">
    <name type="scientific">Sorangium cellulosum</name>
    <name type="common">Polyangium cellulosum</name>
    <dbReference type="NCBI Taxonomy" id="56"/>
    <lineage>
        <taxon>Bacteria</taxon>
        <taxon>Pseudomonadati</taxon>
        <taxon>Myxococcota</taxon>
        <taxon>Polyangia</taxon>
        <taxon>Polyangiales</taxon>
        <taxon>Polyangiaceae</taxon>
        <taxon>Sorangium</taxon>
    </lineage>
</organism>
<dbReference type="InterPro" id="IPR015422">
    <property type="entry name" value="PyrdxlP-dep_Trfase_small"/>
</dbReference>
<protein>
    <submittedName>
        <fullName evidence="3">Class V aminotransferase</fullName>
    </submittedName>
</protein>
<dbReference type="GO" id="GO:0008483">
    <property type="term" value="F:transaminase activity"/>
    <property type="evidence" value="ECO:0007669"/>
    <property type="project" value="UniProtKB-KW"/>
</dbReference>
<dbReference type="Pfam" id="PF00266">
    <property type="entry name" value="Aminotran_5"/>
    <property type="match status" value="1"/>
</dbReference>
<proteinExistence type="predicted"/>
<dbReference type="EMBL" id="CP012670">
    <property type="protein sequence ID" value="AUX22552.1"/>
    <property type="molecule type" value="Genomic_DNA"/>
</dbReference>
<keyword evidence="3" id="KW-0032">Aminotransferase</keyword>
<dbReference type="Proteomes" id="UP000295781">
    <property type="component" value="Chromosome"/>
</dbReference>
<sequence>MSAQTRPTPRAGTTDRRALLDRIREDFVGLDTEYALADGLRKRRRYLDSAATTLVMQVTLDCARAFLRHCANTHSTTHFSAAIAGEAYAWAHDRVLRFLGAPPRDYAAVFTGSGATAALNRVAEVLAAAQPDRPMALVSLMEHHANDLPHRRHASVLHVPLTACDDGPGPVDLDALEAMLRENAGRVRYVAVTAASNVTGLLNPLAPIARLAHAHGARVVVDGAQIAAHRAVSLADDDIDAFVFSGHKAYAPGSPGVLVIKRELLDGVPPGLVGGGIVEHVSTEGFELTPHLPDREEAGTPNVVGAVLLASALEVLAEIGMDSIAEAEDALVEYALDRLATVPGLRIYGTRTAPRSGVVAFNLSGIEHAVTAQALNDAHNIAVRNGCFCAHPYVRHLLLPELWALDADGDEDLEAQVMRRRGMVRASFGLYSTPADVDALVDALVDIGADEGAYRRRLEATSDERGAPLPQRRVQFSAPEYLGWRLREM</sequence>
<evidence type="ECO:0000313" key="4">
    <source>
        <dbReference type="Proteomes" id="UP000295781"/>
    </source>
</evidence>
<dbReference type="InterPro" id="IPR015424">
    <property type="entry name" value="PyrdxlP-dep_Trfase"/>
</dbReference>
<gene>
    <name evidence="3" type="ORF">SOCEGT47_030550</name>
</gene>
<dbReference type="AlphaFoldDB" id="A0A4V0NDG1"/>
<accession>A0A4V0NDG1</accession>
<dbReference type="PANTHER" id="PTHR43586:SF8">
    <property type="entry name" value="CYSTEINE DESULFURASE 1, CHLOROPLASTIC"/>
    <property type="match status" value="1"/>
</dbReference>
<dbReference type="Gene3D" id="3.40.640.10">
    <property type="entry name" value="Type I PLP-dependent aspartate aminotransferase-like (Major domain)"/>
    <property type="match status" value="1"/>
</dbReference>
<feature type="domain" description="Aminotransferase class V" evidence="2">
    <location>
        <begin position="46"/>
        <end position="440"/>
    </location>
</feature>
<dbReference type="RefSeq" id="WP_129347694.1">
    <property type="nucleotide sequence ID" value="NZ_CP012670.1"/>
</dbReference>
<dbReference type="Gene3D" id="3.90.1150.10">
    <property type="entry name" value="Aspartate Aminotransferase, domain 1"/>
    <property type="match status" value="1"/>
</dbReference>
<name>A0A4V0NDG1_SORCE</name>
<dbReference type="PANTHER" id="PTHR43586">
    <property type="entry name" value="CYSTEINE DESULFURASE"/>
    <property type="match status" value="1"/>
</dbReference>
<dbReference type="OrthoDB" id="9808002at2"/>
<keyword evidence="1" id="KW-0663">Pyridoxal phosphate</keyword>
<dbReference type="InterPro" id="IPR015421">
    <property type="entry name" value="PyrdxlP-dep_Trfase_major"/>
</dbReference>
<dbReference type="SUPFAM" id="SSF53383">
    <property type="entry name" value="PLP-dependent transferases"/>
    <property type="match status" value="1"/>
</dbReference>
<evidence type="ECO:0000313" key="3">
    <source>
        <dbReference type="EMBL" id="AUX22552.1"/>
    </source>
</evidence>
<dbReference type="InterPro" id="IPR000192">
    <property type="entry name" value="Aminotrans_V_dom"/>
</dbReference>